<comment type="similarity">
    <text evidence="1">Belongs to the metallophosphoesterase superfamily. YfcE family.</text>
</comment>
<evidence type="ECO:0000313" key="4">
    <source>
        <dbReference type="Proteomes" id="UP000595332"/>
    </source>
</evidence>
<protein>
    <recommendedName>
        <fullName evidence="2">Calcineurin-like phosphoesterase domain-containing protein</fullName>
    </recommendedName>
</protein>
<gene>
    <name evidence="3" type="ORF">NEJAP_1861</name>
</gene>
<dbReference type="EMBL" id="AP014546">
    <property type="protein sequence ID" value="BBB29811.1"/>
    <property type="molecule type" value="Genomic_DNA"/>
</dbReference>
<dbReference type="SUPFAM" id="SSF56300">
    <property type="entry name" value="Metallo-dependent phosphatases"/>
    <property type="match status" value="1"/>
</dbReference>
<dbReference type="KEGG" id="njp:NEJAP_1861"/>
<name>A0A7R6PIM9_9GAMM</name>
<feature type="domain" description="Calcineurin-like phosphoesterase" evidence="2">
    <location>
        <begin position="25"/>
        <end position="209"/>
    </location>
</feature>
<dbReference type="InterPro" id="IPR024654">
    <property type="entry name" value="Calcineurin-like_PHP_lpxH"/>
</dbReference>
<reference evidence="3 4" key="1">
    <citation type="journal article" date="2008" name="Int. J. Syst. Evol. Microbiol.">
        <title>Neptunomonas japonica sp. nov., an Osedax japonicus symbiont-like bacterium isolated from sediment adjacent to sperm whale carcasses off Kagoshima, Japan.</title>
        <authorList>
            <person name="Miyazaki M."/>
            <person name="Nogi Y."/>
            <person name="Fujiwara Y."/>
            <person name="Kawato M."/>
            <person name="Kubokawa K."/>
            <person name="Horikoshi K."/>
        </authorList>
    </citation>
    <scope>NUCLEOTIDE SEQUENCE [LARGE SCALE GENOMIC DNA]</scope>
    <source>
        <strain evidence="3 4">JAMM 1380</strain>
    </source>
</reference>
<dbReference type="InterPro" id="IPR011152">
    <property type="entry name" value="Pesterase_MJ0912"/>
</dbReference>
<keyword evidence="4" id="KW-1185">Reference proteome</keyword>
<evidence type="ECO:0000313" key="3">
    <source>
        <dbReference type="EMBL" id="BBB29811.1"/>
    </source>
</evidence>
<dbReference type="RefSeq" id="WP_201347039.1">
    <property type="nucleotide sequence ID" value="NZ_AP014546.1"/>
</dbReference>
<dbReference type="PIRSF" id="PIRSF000883">
    <property type="entry name" value="Pesterase_MJ0912"/>
    <property type="match status" value="1"/>
</dbReference>
<evidence type="ECO:0000256" key="1">
    <source>
        <dbReference type="ARBA" id="ARBA00008950"/>
    </source>
</evidence>
<dbReference type="Proteomes" id="UP000595332">
    <property type="component" value="Chromosome"/>
</dbReference>
<accession>A0A7R6PIM9</accession>
<dbReference type="InterPro" id="IPR029052">
    <property type="entry name" value="Metallo-depent_PP-like"/>
</dbReference>
<organism evidence="3 4">
    <name type="scientific">Neptunomonas japonica JAMM 1380</name>
    <dbReference type="NCBI Taxonomy" id="1441457"/>
    <lineage>
        <taxon>Bacteria</taxon>
        <taxon>Pseudomonadati</taxon>
        <taxon>Pseudomonadota</taxon>
        <taxon>Gammaproteobacteria</taxon>
        <taxon>Oceanospirillales</taxon>
        <taxon>Oceanospirillaceae</taxon>
        <taxon>Neptunomonas</taxon>
    </lineage>
</organism>
<proteinExistence type="inferred from homology"/>
<dbReference type="AlphaFoldDB" id="A0A7R6PIM9"/>
<dbReference type="Pfam" id="PF12850">
    <property type="entry name" value="Metallophos_2"/>
    <property type="match status" value="1"/>
</dbReference>
<dbReference type="Gene3D" id="3.60.21.10">
    <property type="match status" value="1"/>
</dbReference>
<evidence type="ECO:0000259" key="2">
    <source>
        <dbReference type="Pfam" id="PF12850"/>
    </source>
</evidence>
<dbReference type="CDD" id="cd00838">
    <property type="entry name" value="MPP_superfamily"/>
    <property type="match status" value="1"/>
</dbReference>
<sequence>MTIFNPISTRPLLVFGGAYSNASATEALIAEAQRLSIPPSNILCTGDLVAYCASPQETINLIKNWQIAVVMGNCEESFGNDADDCGCGFEEGTACDLLSADWFNFSKPRISMANKQWMKALPRSIEFNFAGFRCEAIHGGVDRINQFIYTSDEDEISQQLNKVDVDIVFGGHCGIPFGKRSRNKTWLNAGVIGMPANDGTQDGWYMLVTPKQDGVNVDWYRLPYDAQLTADTMQREGLNTGYKDALLTGTWPSADVLPAEEKAASGQQLSLESMHLEMTQA</sequence>